<dbReference type="InterPro" id="IPR036291">
    <property type="entry name" value="NAD(P)-bd_dom_sf"/>
</dbReference>
<evidence type="ECO:0000256" key="2">
    <source>
        <dbReference type="SAM" id="SignalP"/>
    </source>
</evidence>
<organism evidence="4 5">
    <name type="scientific">Callipepla squamata</name>
    <name type="common">Scaled quail</name>
    <dbReference type="NCBI Taxonomy" id="9009"/>
    <lineage>
        <taxon>Eukaryota</taxon>
        <taxon>Metazoa</taxon>
        <taxon>Chordata</taxon>
        <taxon>Craniata</taxon>
        <taxon>Vertebrata</taxon>
        <taxon>Euteleostomi</taxon>
        <taxon>Archelosauria</taxon>
        <taxon>Archosauria</taxon>
        <taxon>Dinosauria</taxon>
        <taxon>Saurischia</taxon>
        <taxon>Theropoda</taxon>
        <taxon>Coelurosauria</taxon>
        <taxon>Aves</taxon>
        <taxon>Neognathae</taxon>
        <taxon>Galloanserae</taxon>
        <taxon>Galliformes</taxon>
        <taxon>Odontophoridae</taxon>
        <taxon>Callipepla</taxon>
    </lineage>
</organism>
<dbReference type="EMBL" id="MCFN01000942">
    <property type="protein sequence ID" value="OXB54336.1"/>
    <property type="molecule type" value="Genomic_DNA"/>
</dbReference>
<dbReference type="PANTHER" id="PTHR46478">
    <property type="entry name" value="VON WILLEBRAND FACTOR A DOMAIN-CONTAINING PROTEIN 3A"/>
    <property type="match status" value="1"/>
</dbReference>
<dbReference type="InterPro" id="IPR002225">
    <property type="entry name" value="3Beta_OHSteriod_DH/Estase"/>
</dbReference>
<reference evidence="4 5" key="1">
    <citation type="submission" date="2016-07" db="EMBL/GenBank/DDBJ databases">
        <title>Disparate Historic Effective Population Sizes Predicted by Modern Levels of Genome Diversity for the Scaled Quail (Callipepla squamata) and the Northern Bobwhite (Colinus virginianus): Inferences from First and Second Generation Draft Genome Assemblies for Sympatric New World Quail.</title>
        <authorList>
            <person name="Oldeschulte D.L."/>
            <person name="Halley Y.A."/>
            <person name="Bhattarai E.K."/>
            <person name="Brashear W.A."/>
            <person name="Hill J."/>
            <person name="Metz R.P."/>
            <person name="Johnson C.D."/>
            <person name="Rollins D."/>
            <person name="Peterson M.J."/>
            <person name="Bickhart D.M."/>
            <person name="Decker J.E."/>
            <person name="Seabury C.M."/>
        </authorList>
    </citation>
    <scope>NUCLEOTIDE SEQUENCE [LARGE SCALE GENOMIC DNA]</scope>
    <source>
        <strain evidence="4 5">Texas</strain>
        <tissue evidence="4">Leg muscle</tissue>
    </source>
</reference>
<dbReference type="Pfam" id="PF01073">
    <property type="entry name" value="3Beta_HSD"/>
    <property type="match status" value="1"/>
</dbReference>
<dbReference type="PANTHER" id="PTHR46478:SF1">
    <property type="entry name" value="VON WILLEBRAND FACTOR A DOMAIN-CONTAINING PROTEIN 3A"/>
    <property type="match status" value="1"/>
</dbReference>
<dbReference type="Gene3D" id="3.40.50.410">
    <property type="entry name" value="von Willebrand factor, type A domain"/>
    <property type="match status" value="1"/>
</dbReference>
<comment type="caution">
    <text evidence="4">The sequence shown here is derived from an EMBL/GenBank/DDBJ whole genome shotgun (WGS) entry which is preliminary data.</text>
</comment>
<dbReference type="SUPFAM" id="SSF51735">
    <property type="entry name" value="NAD(P)-binding Rossmann-fold domains"/>
    <property type="match status" value="1"/>
</dbReference>
<sequence>MDKLTVISGCLFLAADIFAIASLANPDWINTGESAGALTVGLVRQCQTIHGRDRTCIPPRLPPEWVTALFFIIMGIISLTVTCGLLVASHWRREATKYARWIAFTGMILFCMAALIFPIGFYISEIGGQPYKLPNNTVVGSSVTAKSSAHPLQQDLTMSDLEPDNELLVTCANETRDLLTIQTKEIQSQKVQTTEEWLRNYSLESLQLTLEHLVNEGNIILDSRSGAEEIELAEKAVTNFEARVSEVIELYQQRMQWLLKDSRKVFSLVKGTRVGLVVDVSGLRDRRSLEGFQKDLLAERSKAVGTAAGSSRRLQFAESLKACPYSEGAEFSGNHNTKLNSDSSDVNLLLQESQKAKGLLKSIKQTFRRRVDGALISGIADKAMVQFEWHDGTVKNIHVDLPVLYKYQKLLAKMVRIYEKRINWLSVASRRIWGSVCERRVVILVDISMRNSACIVHIQHALRLLLEEQMSDKDYFNIIAWVLSLECSGSRNFMSALRRAVELDFKEKDKHKSQGLYLLTTGIPDQDTHTISAYVAEVCRGFDLQLHVCLFSIMEDADSSGIIPARYATPAETATAFKEIVQAANGRFHWFGEAGIFESDDIAVIASEMEKARNYSQKWLTKYSIKKLKLELPRLMFGPGCTHQKKIVESLHKKVSAKYCAIFPSVEINGVVRHLQVQSKELEIYIEQMEKLLLRYVQRIEWLLSGSRRLFGTILEANVCVLIDTSGSMDPYLPQITKELTSLIWEQLRKNEVRFNLMRFAEHTESWREHLVEATDKTCHDAVQWVSKFHAHGNTCILMALQKALSFQDVEALYILTDGKPDTSCNLILKEIERLRKQRDIKIHTISFSSVDREANAFLKKLASQTGGRYHCGLGDVDEQLAAYRMMTEGFSDEDDPVFPYFEGDDLKKLSEEVAKARGFLKQAKSFRLLLQKWNRNQKDNSVFKNSAQIESKSEVQNSISESSAMLQEESTEELHRDLLCENKLTKHTEPLVKSRRTVVTGGGGYLGYNLGCALVSAGVAVVLFDVRKPKWEIPNGADFFKGDVRDYEAVLKACEGADCVFHVAACGMSGLEQLQKKEQIESINVGGTKIVIDVCKQRNIPRLIYTSTVNVVFGGNPIEEGDEETVPYFPLEKVNIQRRLFNFKFGNHKVLMNWVHIGNLVQAHLLAAEALTSEKDYVAFEKLGYSKPWIQIPVLLVHIAAAAMEYLHLALKPFFSFTPFLTRNEVWNVTVTHTFRIDKARNQLGYKPKKFSFADSVDHYLKTRPVCQEEHTFLKTLFAFGLLLSLIILSFF</sequence>
<dbReference type="OrthoDB" id="299997at2759"/>
<gene>
    <name evidence="4" type="ORF">ASZ78_015516</name>
</gene>
<name>A0A226MGB1_CALSU</name>
<keyword evidence="5" id="KW-1185">Reference proteome</keyword>
<feature type="transmembrane region" description="Helical" evidence="1">
    <location>
        <begin position="101"/>
        <end position="123"/>
    </location>
</feature>
<dbReference type="GO" id="GO:0006694">
    <property type="term" value="P:steroid biosynthetic process"/>
    <property type="evidence" value="ECO:0007669"/>
    <property type="project" value="InterPro"/>
</dbReference>
<dbReference type="Proteomes" id="UP000198323">
    <property type="component" value="Unassembled WGS sequence"/>
</dbReference>
<feature type="chain" id="PRO_5013393639" description="VWFA domain-containing protein" evidence="2">
    <location>
        <begin position="27"/>
        <end position="1293"/>
    </location>
</feature>
<protein>
    <recommendedName>
        <fullName evidence="3">VWFA domain-containing protein</fullName>
    </recommendedName>
</protein>
<dbReference type="InterPro" id="IPR037663">
    <property type="entry name" value="Mosmo"/>
</dbReference>
<dbReference type="GO" id="GO:0016616">
    <property type="term" value="F:oxidoreductase activity, acting on the CH-OH group of donors, NAD or NADP as acceptor"/>
    <property type="evidence" value="ECO:0007669"/>
    <property type="project" value="InterPro"/>
</dbReference>
<feature type="signal peptide" evidence="2">
    <location>
        <begin position="1"/>
        <end position="26"/>
    </location>
</feature>
<dbReference type="Pfam" id="PF18800">
    <property type="entry name" value="Atthog"/>
    <property type="match status" value="1"/>
</dbReference>
<dbReference type="InterPro" id="IPR036465">
    <property type="entry name" value="vWFA_dom_sf"/>
</dbReference>
<evidence type="ECO:0000313" key="5">
    <source>
        <dbReference type="Proteomes" id="UP000198323"/>
    </source>
</evidence>
<proteinExistence type="predicted"/>
<feature type="domain" description="VWFA" evidence="3">
    <location>
        <begin position="718"/>
        <end position="891"/>
    </location>
</feature>
<dbReference type="Gene3D" id="3.40.50.720">
    <property type="entry name" value="NAD(P)-binding Rossmann-like Domain"/>
    <property type="match status" value="2"/>
</dbReference>
<evidence type="ECO:0000259" key="3">
    <source>
        <dbReference type="PROSITE" id="PS50234"/>
    </source>
</evidence>
<dbReference type="Pfam" id="PF13768">
    <property type="entry name" value="VWA_3"/>
    <property type="match status" value="2"/>
</dbReference>
<feature type="transmembrane region" description="Helical" evidence="1">
    <location>
        <begin position="68"/>
        <end position="89"/>
    </location>
</feature>
<dbReference type="SUPFAM" id="SSF53300">
    <property type="entry name" value="vWA-like"/>
    <property type="match status" value="2"/>
</dbReference>
<evidence type="ECO:0000313" key="4">
    <source>
        <dbReference type="EMBL" id="OXB54336.1"/>
    </source>
</evidence>
<keyword evidence="1" id="KW-0812">Transmembrane</keyword>
<dbReference type="CDD" id="cd00198">
    <property type="entry name" value="vWFA"/>
    <property type="match status" value="1"/>
</dbReference>
<keyword evidence="2" id="KW-0732">Signal</keyword>
<evidence type="ECO:0000256" key="1">
    <source>
        <dbReference type="SAM" id="Phobius"/>
    </source>
</evidence>
<keyword evidence="1" id="KW-1133">Transmembrane helix</keyword>
<dbReference type="STRING" id="9009.A0A226MGB1"/>
<dbReference type="SMART" id="SM00327">
    <property type="entry name" value="VWA"/>
    <property type="match status" value="1"/>
</dbReference>
<accession>A0A226MGB1</accession>
<dbReference type="InterPro" id="IPR002035">
    <property type="entry name" value="VWF_A"/>
</dbReference>
<keyword evidence="1" id="KW-0472">Membrane</keyword>
<dbReference type="PROSITE" id="PS50234">
    <property type="entry name" value="VWFA"/>
    <property type="match status" value="1"/>
</dbReference>